<dbReference type="EMBL" id="CP033133">
    <property type="protein sequence ID" value="AYO55246.1"/>
    <property type="molecule type" value="Genomic_DNA"/>
</dbReference>
<reference evidence="1 2" key="1">
    <citation type="submission" date="2018-10" db="EMBL/GenBank/DDBJ databases">
        <title>The complete genome of Acinetobacter wuhouensis strain WCHAW010062.</title>
        <authorList>
            <person name="Hu Y."/>
            <person name="Long H."/>
            <person name="Feng Y."/>
            <person name="Zong Z."/>
        </authorList>
    </citation>
    <scope>NUCLEOTIDE SEQUENCE [LARGE SCALE GENOMIC DNA]</scope>
    <source>
        <strain evidence="1 2">WCHAW010062</strain>
    </source>
</reference>
<dbReference type="RefSeq" id="WP_087554050.1">
    <property type="nucleotide sequence ID" value="NZ_CP033133.1"/>
</dbReference>
<gene>
    <name evidence="1" type="ORF">CDG68_16985</name>
</gene>
<evidence type="ECO:0000313" key="2">
    <source>
        <dbReference type="Proteomes" id="UP000279962"/>
    </source>
</evidence>
<sequence length="147" mass="17020">MISLSIPCNKYVSSEKLFQLISLKLVEMNMAEIILKFDGNLLYIDSFEARVWIDIFNIETTLSDLKDTASGELLILSNFLDKNEDDVLYKYMYDISSKSRDFETLNIMNKLAFLLSKYENSFIFDDNGLLGANKGIYSPEEMMEFIK</sequence>
<name>A0A3G2T6W5_9GAMM</name>
<organism evidence="1 2">
    <name type="scientific">Acinetobacter wuhouensis</name>
    <dbReference type="NCBI Taxonomy" id="1879050"/>
    <lineage>
        <taxon>Bacteria</taxon>
        <taxon>Pseudomonadati</taxon>
        <taxon>Pseudomonadota</taxon>
        <taxon>Gammaproteobacteria</taxon>
        <taxon>Moraxellales</taxon>
        <taxon>Moraxellaceae</taxon>
        <taxon>Acinetobacter</taxon>
    </lineage>
</organism>
<dbReference type="Proteomes" id="UP000279962">
    <property type="component" value="Chromosome"/>
</dbReference>
<protein>
    <submittedName>
        <fullName evidence="1">Uncharacterized protein</fullName>
    </submittedName>
</protein>
<dbReference type="AlphaFoldDB" id="A0A3G2T6W5"/>
<proteinExistence type="predicted"/>
<accession>A0A3G2T6W5</accession>
<evidence type="ECO:0000313" key="1">
    <source>
        <dbReference type="EMBL" id="AYO55246.1"/>
    </source>
</evidence>